<protein>
    <submittedName>
        <fullName evidence="1">Uncharacterized protein</fullName>
    </submittedName>
</protein>
<accession>A0ABU3WX55</accession>
<reference evidence="1 2" key="1">
    <citation type="submission" date="2019-10" db="EMBL/GenBank/DDBJ databases">
        <title>Draft Genome Assembly of Rhodococcus zopfii DSM44189.</title>
        <authorList>
            <person name="Sutton J.M."/>
            <person name="Akob D.M."/>
            <person name="Bushman T.J."/>
        </authorList>
    </citation>
    <scope>NUCLEOTIDE SEQUENCE [LARGE SCALE GENOMIC DNA]</scope>
    <source>
        <strain evidence="1 2">DSM 44189</strain>
    </source>
</reference>
<comment type="caution">
    <text evidence="1">The sequence shown here is derived from an EMBL/GenBank/DDBJ whole genome shotgun (WGS) entry which is preliminary data.</text>
</comment>
<dbReference type="Proteomes" id="UP001275440">
    <property type="component" value="Unassembled WGS sequence"/>
</dbReference>
<evidence type="ECO:0000313" key="1">
    <source>
        <dbReference type="EMBL" id="MDV2478570.1"/>
    </source>
</evidence>
<gene>
    <name evidence="1" type="ORF">F8M49_29865</name>
</gene>
<name>A0ABU3WX55_9NOCA</name>
<keyword evidence="2" id="KW-1185">Reference proteome</keyword>
<evidence type="ECO:0000313" key="2">
    <source>
        <dbReference type="Proteomes" id="UP001275440"/>
    </source>
</evidence>
<sequence length="156" mass="17102">MDPFDHREQVLTATWTPQDGARVTFSDLPDPWLVALGRLGRDLRVRQYGGDVERIDWVAAYDPEGGWVWLLSSVTIAGHRPGGLGVSGMGASVDDGEEKVLMSMADLVQTEVAEVGTAWPWGHAGGFMNPRLIDDVAVWVGRDDQMLRIGDLAENE</sequence>
<dbReference type="EMBL" id="WBMO01000005">
    <property type="protein sequence ID" value="MDV2478570.1"/>
    <property type="molecule type" value="Genomic_DNA"/>
</dbReference>
<proteinExistence type="predicted"/>
<organism evidence="1 2">
    <name type="scientific">Rhodococcus zopfii</name>
    <dbReference type="NCBI Taxonomy" id="43772"/>
    <lineage>
        <taxon>Bacteria</taxon>
        <taxon>Bacillati</taxon>
        <taxon>Actinomycetota</taxon>
        <taxon>Actinomycetes</taxon>
        <taxon>Mycobacteriales</taxon>
        <taxon>Nocardiaceae</taxon>
        <taxon>Rhodococcus</taxon>
    </lineage>
</organism>